<evidence type="ECO:0000313" key="2">
    <source>
        <dbReference type="EMBL" id="KAF9789148.1"/>
    </source>
</evidence>
<feature type="region of interest" description="Disordered" evidence="1">
    <location>
        <begin position="1"/>
        <end position="89"/>
    </location>
</feature>
<organism evidence="2 3">
    <name type="scientific">Thelephora terrestris</name>
    <dbReference type="NCBI Taxonomy" id="56493"/>
    <lineage>
        <taxon>Eukaryota</taxon>
        <taxon>Fungi</taxon>
        <taxon>Dikarya</taxon>
        <taxon>Basidiomycota</taxon>
        <taxon>Agaricomycotina</taxon>
        <taxon>Agaricomycetes</taxon>
        <taxon>Thelephorales</taxon>
        <taxon>Thelephoraceae</taxon>
        <taxon>Thelephora</taxon>
    </lineage>
</organism>
<feature type="region of interest" description="Disordered" evidence="1">
    <location>
        <begin position="303"/>
        <end position="322"/>
    </location>
</feature>
<feature type="compositionally biased region" description="Basic and acidic residues" evidence="1">
    <location>
        <begin position="447"/>
        <end position="456"/>
    </location>
</feature>
<reference evidence="2" key="1">
    <citation type="journal article" date="2020" name="Nat. Commun.">
        <title>Large-scale genome sequencing of mycorrhizal fungi provides insights into the early evolution of symbiotic traits.</title>
        <authorList>
            <person name="Miyauchi S."/>
            <person name="Kiss E."/>
            <person name="Kuo A."/>
            <person name="Drula E."/>
            <person name="Kohler A."/>
            <person name="Sanchez-Garcia M."/>
            <person name="Morin E."/>
            <person name="Andreopoulos B."/>
            <person name="Barry K.W."/>
            <person name="Bonito G."/>
            <person name="Buee M."/>
            <person name="Carver A."/>
            <person name="Chen C."/>
            <person name="Cichocki N."/>
            <person name="Clum A."/>
            <person name="Culley D."/>
            <person name="Crous P.W."/>
            <person name="Fauchery L."/>
            <person name="Girlanda M."/>
            <person name="Hayes R.D."/>
            <person name="Keri Z."/>
            <person name="LaButti K."/>
            <person name="Lipzen A."/>
            <person name="Lombard V."/>
            <person name="Magnuson J."/>
            <person name="Maillard F."/>
            <person name="Murat C."/>
            <person name="Nolan M."/>
            <person name="Ohm R.A."/>
            <person name="Pangilinan J."/>
            <person name="Pereira M.F."/>
            <person name="Perotto S."/>
            <person name="Peter M."/>
            <person name="Pfister S."/>
            <person name="Riley R."/>
            <person name="Sitrit Y."/>
            <person name="Stielow J.B."/>
            <person name="Szollosi G."/>
            <person name="Zifcakova L."/>
            <person name="Stursova M."/>
            <person name="Spatafora J.W."/>
            <person name="Tedersoo L."/>
            <person name="Vaario L.M."/>
            <person name="Yamada A."/>
            <person name="Yan M."/>
            <person name="Wang P."/>
            <person name="Xu J."/>
            <person name="Bruns T."/>
            <person name="Baldrian P."/>
            <person name="Vilgalys R."/>
            <person name="Dunand C."/>
            <person name="Henrissat B."/>
            <person name="Grigoriev I.V."/>
            <person name="Hibbett D."/>
            <person name="Nagy L.G."/>
            <person name="Martin F.M."/>
        </authorList>
    </citation>
    <scope>NUCLEOTIDE SEQUENCE</scope>
    <source>
        <strain evidence="2">UH-Tt-Lm1</strain>
    </source>
</reference>
<sequence>MPRKATQSTSRGGTARARARGGTRGSNRGRGDDPTRGRGQGGTRGSNARGRLVRGKGRGKSAQRQDDSPTPPPPSADYRETTDPKDVTGPVLELVDPALVKAWSIHNDNRMAIIFDAVNPVRQFQRGVPYNDRAKPENAFAKYDPDPKEDLYVTEDEGDEDLKPYEPIFVLYKYEWKVWAPNLWLWREGQTELIQFGTMRKIPKKRGTKVAWKSRYIQIPYYRLFQQLYTEVRHGNKNAAHEAQRRGSYARRVMEAFGEELEAHKELASQGTVASAWRSKVLTPILQRQLQGVPDAYAPSLEAGIGMQDSDDEDDDGDGNKGKLTISDVTEFYLGSDPLHPDNKRFYVRNLVYIREMRWHLAILLGKQKLESSEFFKQTLDNQDYLLDDPAEISPDPDAFFAKERAVLGTEGILGWSQFEGVILRGLTNEGAEEEEEDARPPSKPARLRDVSRSEGEAPPEDENDEEEAAPEINLKAPPANDKEAKSSEDPANNEDAEMLEEEDGQGTEDRMDVATLSEGNTTA</sequence>
<dbReference type="EMBL" id="WIUZ02000003">
    <property type="protein sequence ID" value="KAF9789148.1"/>
    <property type="molecule type" value="Genomic_DNA"/>
</dbReference>
<name>A0A9P6L997_9AGAM</name>
<reference evidence="2" key="2">
    <citation type="submission" date="2020-11" db="EMBL/GenBank/DDBJ databases">
        <authorList>
            <consortium name="DOE Joint Genome Institute"/>
            <person name="Kuo A."/>
            <person name="Miyauchi S."/>
            <person name="Kiss E."/>
            <person name="Drula E."/>
            <person name="Kohler A."/>
            <person name="Sanchez-Garcia M."/>
            <person name="Andreopoulos B."/>
            <person name="Barry K.W."/>
            <person name="Bonito G."/>
            <person name="Buee M."/>
            <person name="Carver A."/>
            <person name="Chen C."/>
            <person name="Cichocki N."/>
            <person name="Clum A."/>
            <person name="Culley D."/>
            <person name="Crous P.W."/>
            <person name="Fauchery L."/>
            <person name="Girlanda M."/>
            <person name="Hayes R."/>
            <person name="Keri Z."/>
            <person name="Labutti K."/>
            <person name="Lipzen A."/>
            <person name="Lombard V."/>
            <person name="Magnuson J."/>
            <person name="Maillard F."/>
            <person name="Morin E."/>
            <person name="Murat C."/>
            <person name="Nolan M."/>
            <person name="Ohm R."/>
            <person name="Pangilinan J."/>
            <person name="Pereira M."/>
            <person name="Perotto S."/>
            <person name="Peter M."/>
            <person name="Riley R."/>
            <person name="Sitrit Y."/>
            <person name="Stielow B."/>
            <person name="Szollosi G."/>
            <person name="Zifcakova L."/>
            <person name="Stursova M."/>
            <person name="Spatafora J.W."/>
            <person name="Tedersoo L."/>
            <person name="Vaario L.-M."/>
            <person name="Yamada A."/>
            <person name="Yan M."/>
            <person name="Wang P."/>
            <person name="Xu J."/>
            <person name="Bruns T."/>
            <person name="Baldrian P."/>
            <person name="Vilgalys R."/>
            <person name="Henrissat B."/>
            <person name="Grigoriev I.V."/>
            <person name="Hibbett D."/>
            <person name="Nagy L.G."/>
            <person name="Martin F.M."/>
        </authorList>
    </citation>
    <scope>NUCLEOTIDE SEQUENCE</scope>
    <source>
        <strain evidence="2">UH-Tt-Lm1</strain>
    </source>
</reference>
<keyword evidence="3" id="KW-1185">Reference proteome</keyword>
<comment type="caution">
    <text evidence="2">The sequence shown here is derived from an EMBL/GenBank/DDBJ whole genome shotgun (WGS) entry which is preliminary data.</text>
</comment>
<evidence type="ECO:0000313" key="3">
    <source>
        <dbReference type="Proteomes" id="UP000736335"/>
    </source>
</evidence>
<protein>
    <submittedName>
        <fullName evidence="2">Uncharacterized protein</fullName>
    </submittedName>
</protein>
<gene>
    <name evidence="2" type="ORF">BJ322DRAFT_1105031</name>
</gene>
<dbReference type="AlphaFoldDB" id="A0A9P6L997"/>
<feature type="compositionally biased region" description="Acidic residues" evidence="1">
    <location>
        <begin position="492"/>
        <end position="507"/>
    </location>
</feature>
<evidence type="ECO:0000256" key="1">
    <source>
        <dbReference type="SAM" id="MobiDB-lite"/>
    </source>
</evidence>
<dbReference type="Proteomes" id="UP000736335">
    <property type="component" value="Unassembled WGS sequence"/>
</dbReference>
<feature type="region of interest" description="Disordered" evidence="1">
    <location>
        <begin position="429"/>
        <end position="524"/>
    </location>
</feature>
<accession>A0A9P6L997</accession>
<feature type="compositionally biased region" description="Basic and acidic residues" evidence="1">
    <location>
        <begin position="77"/>
        <end position="86"/>
    </location>
</feature>
<proteinExistence type="predicted"/>
<feature type="compositionally biased region" description="Basic residues" evidence="1">
    <location>
        <begin position="51"/>
        <end position="61"/>
    </location>
</feature>
<feature type="compositionally biased region" description="Acidic residues" evidence="1">
    <location>
        <begin position="458"/>
        <end position="470"/>
    </location>
</feature>